<protein>
    <submittedName>
        <fullName evidence="3">Uncharacterized protein isoform X1</fullName>
    </submittedName>
</protein>
<dbReference type="Proteomes" id="UP000001819">
    <property type="component" value="Chromosome 4"/>
</dbReference>
<dbReference type="AlphaFoldDB" id="A0A6I8UL72"/>
<dbReference type="InParanoid" id="A0A6I8UL72"/>
<evidence type="ECO:0000256" key="1">
    <source>
        <dbReference type="SAM" id="MobiDB-lite"/>
    </source>
</evidence>
<dbReference type="RefSeq" id="XP_001357149.2">
    <property type="nucleotide sequence ID" value="XM_001357113.3"/>
</dbReference>
<keyword evidence="2" id="KW-1185">Reference proteome</keyword>
<evidence type="ECO:0000313" key="3">
    <source>
        <dbReference type="RefSeq" id="XP_001357149.2"/>
    </source>
</evidence>
<evidence type="ECO:0000313" key="2">
    <source>
        <dbReference type="Proteomes" id="UP000001819"/>
    </source>
</evidence>
<reference evidence="3" key="1">
    <citation type="submission" date="2025-08" db="UniProtKB">
        <authorList>
            <consortium name="RefSeq"/>
        </authorList>
    </citation>
    <scope>IDENTIFICATION</scope>
    <source>
        <strain evidence="3">MV-25-SWS-2005</strain>
        <tissue evidence="3">Whole body</tissue>
    </source>
</reference>
<feature type="region of interest" description="Disordered" evidence="1">
    <location>
        <begin position="121"/>
        <end position="142"/>
    </location>
</feature>
<accession>A0A6I8UL72</accession>
<organism evidence="2 3">
    <name type="scientific">Drosophila pseudoobscura pseudoobscura</name>
    <name type="common">Fruit fly</name>
    <dbReference type="NCBI Taxonomy" id="46245"/>
    <lineage>
        <taxon>Eukaryota</taxon>
        <taxon>Metazoa</taxon>
        <taxon>Ecdysozoa</taxon>
        <taxon>Arthropoda</taxon>
        <taxon>Hexapoda</taxon>
        <taxon>Insecta</taxon>
        <taxon>Pterygota</taxon>
        <taxon>Neoptera</taxon>
        <taxon>Endopterygota</taxon>
        <taxon>Diptera</taxon>
        <taxon>Brachycera</taxon>
        <taxon>Muscomorpha</taxon>
        <taxon>Ephydroidea</taxon>
        <taxon>Drosophilidae</taxon>
        <taxon>Drosophila</taxon>
        <taxon>Sophophora</taxon>
    </lineage>
</organism>
<gene>
    <name evidence="3" type="primary">LOC4817732</name>
</gene>
<name>A0A6I8UL72_DROPS</name>
<dbReference type="KEGG" id="dpo:4817732"/>
<feature type="compositionally biased region" description="Polar residues" evidence="1">
    <location>
        <begin position="121"/>
        <end position="139"/>
    </location>
</feature>
<proteinExistence type="predicted"/>
<dbReference type="ExpressionAtlas" id="A0A6I8UL72">
    <property type="expression patterns" value="baseline"/>
</dbReference>
<sequence>MLLSPSNQTCQRILSFIARIISRQLNQMSQHRRTSLVRAAFDQFPPQELCQRQAFIPLKATPGLMAMQRSQVRFGEDYRIYQQNIDLDSFFGEEPKYDKVSDVCLLNDHFILVKMPQLQQPNSPAVKAPTTQSPPQTKSKLPRCFKCSRSSRVSPILEEMEEKRPQRSCLKPWASRDMDEVEVFDSTTTITTIPSEASRNGLDDIETFESITKITFPRKSFVRAPPESVIVEQPHLQPHPQPPPIPALLQLEAIHPAASAPVVETPLLSRAPIHWFLWLFRRRLHSRPKSKPPLAAVHKTYFVRWSKPPDTIWQGYGVDRGEKEHKMGLRRCRSAVF</sequence>